<dbReference type="Proteomes" id="UP001054252">
    <property type="component" value="Unassembled WGS sequence"/>
</dbReference>
<accession>A0AAV5J3Y9</accession>
<name>A0AAV5J3Y9_9ROSI</name>
<evidence type="ECO:0000313" key="1">
    <source>
        <dbReference type="EMBL" id="GKV05700.1"/>
    </source>
</evidence>
<organism evidence="1 2">
    <name type="scientific">Rubroshorea leprosula</name>
    <dbReference type="NCBI Taxonomy" id="152421"/>
    <lineage>
        <taxon>Eukaryota</taxon>
        <taxon>Viridiplantae</taxon>
        <taxon>Streptophyta</taxon>
        <taxon>Embryophyta</taxon>
        <taxon>Tracheophyta</taxon>
        <taxon>Spermatophyta</taxon>
        <taxon>Magnoliopsida</taxon>
        <taxon>eudicotyledons</taxon>
        <taxon>Gunneridae</taxon>
        <taxon>Pentapetalae</taxon>
        <taxon>rosids</taxon>
        <taxon>malvids</taxon>
        <taxon>Malvales</taxon>
        <taxon>Dipterocarpaceae</taxon>
        <taxon>Rubroshorea</taxon>
    </lineage>
</organism>
<proteinExistence type="predicted"/>
<dbReference type="EMBL" id="BPVZ01000024">
    <property type="protein sequence ID" value="GKV05700.1"/>
    <property type="molecule type" value="Genomic_DNA"/>
</dbReference>
<evidence type="ECO:0000313" key="2">
    <source>
        <dbReference type="Proteomes" id="UP001054252"/>
    </source>
</evidence>
<gene>
    <name evidence="1" type="ORF">SLEP1_g17682</name>
</gene>
<reference evidence="1 2" key="1">
    <citation type="journal article" date="2021" name="Commun. Biol.">
        <title>The genome of Shorea leprosula (Dipterocarpaceae) highlights the ecological relevance of drought in aseasonal tropical rainforests.</title>
        <authorList>
            <person name="Ng K.K.S."/>
            <person name="Kobayashi M.J."/>
            <person name="Fawcett J.A."/>
            <person name="Hatakeyama M."/>
            <person name="Paape T."/>
            <person name="Ng C.H."/>
            <person name="Ang C.C."/>
            <person name="Tnah L.H."/>
            <person name="Lee C.T."/>
            <person name="Nishiyama T."/>
            <person name="Sese J."/>
            <person name="O'Brien M.J."/>
            <person name="Copetti D."/>
            <person name="Mohd Noor M.I."/>
            <person name="Ong R.C."/>
            <person name="Putra M."/>
            <person name="Sireger I.Z."/>
            <person name="Indrioko S."/>
            <person name="Kosugi Y."/>
            <person name="Izuno A."/>
            <person name="Isagi Y."/>
            <person name="Lee S.L."/>
            <person name="Shimizu K.K."/>
        </authorList>
    </citation>
    <scope>NUCLEOTIDE SEQUENCE [LARGE SCALE GENOMIC DNA]</scope>
    <source>
        <strain evidence="1">214</strain>
    </source>
</reference>
<protein>
    <submittedName>
        <fullName evidence="1">Uncharacterized protein</fullName>
    </submittedName>
</protein>
<sequence length="53" mass="5791">MSILNVKSLMVLLGQGCLEPDETSTFDVCEIRDDLAATKRLLLSTDFQAPFGS</sequence>
<dbReference type="AlphaFoldDB" id="A0AAV5J3Y9"/>
<keyword evidence="2" id="KW-1185">Reference proteome</keyword>
<comment type="caution">
    <text evidence="1">The sequence shown here is derived from an EMBL/GenBank/DDBJ whole genome shotgun (WGS) entry which is preliminary data.</text>
</comment>